<dbReference type="Proteomes" id="UP000829398">
    <property type="component" value="Chromosome 5"/>
</dbReference>
<protein>
    <submittedName>
        <fullName evidence="1">Serine/threonine-protein kinase STY46</fullName>
    </submittedName>
</protein>
<sequence length="530" mass="60663">MVMGDTESCSSRAVDFVWSESKSRKQRVKVQVYNEILFRLKQSNEEETRQPYFEDDLWAHFYRLPSRYALDVNLERAEDVLMHKRLLHVARDPAATPAIEVRLVLGASTRHFSNLVHSGSPRYLYTQFSCYPYKKRHGYVNNVEFGNENNKIDVQNTDATMNVNSRLMHEITISTNDKPKLLSQLTSLLSEIGLNIQEAHAFSTVDGYSLDVFVVDGWPLQETEQLRNVLAKEIPKVEQEQSGINHVNIPAEGIDVWEIDASLLKFEHKIVSGSYCDLYKGAFFSQDVAIKVLTNEHLNENIRREFAQEVHIMRKVRHMNVVQFIGACTRPPRLFIVTEFMSGGSIYDYLHKQKCGLKLPLLLRVAIDVSKGMNYLHRNNIIHRDLKAANLLMNENGVVKVADFGVARVQAQYGVMTAETGTYRWMAPEVIEHQPYNHRADVFSFGIVLWELVTGKLPYDDLTPLQAAVGVVQKGLRPTIPVHTHPILVDLLERCWQRDPSLRPDFSEITELLQHLAQRGLAQGNAIEER</sequence>
<name>A0ACB8KY40_CITSI</name>
<dbReference type="EMBL" id="CM039174">
    <property type="protein sequence ID" value="KAH9759300.1"/>
    <property type="molecule type" value="Genomic_DNA"/>
</dbReference>
<accession>A0ACB8KY40</accession>
<keyword evidence="2" id="KW-1185">Reference proteome</keyword>
<keyword evidence="1" id="KW-0808">Transferase</keyword>
<evidence type="ECO:0000313" key="2">
    <source>
        <dbReference type="Proteomes" id="UP000829398"/>
    </source>
</evidence>
<keyword evidence="1" id="KW-0418">Kinase</keyword>
<evidence type="ECO:0000313" key="1">
    <source>
        <dbReference type="EMBL" id="KAH9759300.1"/>
    </source>
</evidence>
<comment type="caution">
    <text evidence="1">The sequence shown here is derived from an EMBL/GenBank/DDBJ whole genome shotgun (WGS) entry which is preliminary data.</text>
</comment>
<reference evidence="2" key="1">
    <citation type="journal article" date="2023" name="Hortic. Res.">
        <title>A chromosome-level phased genome enabling allele-level studies in sweet orange: a case study on citrus Huanglongbing tolerance.</title>
        <authorList>
            <person name="Wu B."/>
            <person name="Yu Q."/>
            <person name="Deng Z."/>
            <person name="Duan Y."/>
            <person name="Luo F."/>
            <person name="Gmitter F. Jr."/>
        </authorList>
    </citation>
    <scope>NUCLEOTIDE SEQUENCE [LARGE SCALE GENOMIC DNA]</scope>
    <source>
        <strain evidence="2">cv. Valencia</strain>
    </source>
</reference>
<organism evidence="1 2">
    <name type="scientific">Citrus sinensis</name>
    <name type="common">Sweet orange</name>
    <name type="synonym">Citrus aurantium var. sinensis</name>
    <dbReference type="NCBI Taxonomy" id="2711"/>
    <lineage>
        <taxon>Eukaryota</taxon>
        <taxon>Viridiplantae</taxon>
        <taxon>Streptophyta</taxon>
        <taxon>Embryophyta</taxon>
        <taxon>Tracheophyta</taxon>
        <taxon>Spermatophyta</taxon>
        <taxon>Magnoliopsida</taxon>
        <taxon>eudicotyledons</taxon>
        <taxon>Gunneridae</taxon>
        <taxon>Pentapetalae</taxon>
        <taxon>rosids</taxon>
        <taxon>malvids</taxon>
        <taxon>Sapindales</taxon>
        <taxon>Rutaceae</taxon>
        <taxon>Aurantioideae</taxon>
        <taxon>Citrus</taxon>
    </lineage>
</organism>
<gene>
    <name evidence="1" type="ORF">KPL71_016958</name>
</gene>
<proteinExistence type="predicted"/>